<keyword evidence="6" id="KW-1133">Transmembrane helix</keyword>
<dbReference type="PANTHER" id="PTHR24025:SF23">
    <property type="entry name" value="NEURAL-CADHERIN"/>
    <property type="match status" value="1"/>
</dbReference>
<dbReference type="RefSeq" id="WP_377722915.1">
    <property type="nucleotide sequence ID" value="NZ_JBHSEW010000001.1"/>
</dbReference>
<evidence type="ECO:0000313" key="10">
    <source>
        <dbReference type="EMBL" id="MFC4620630.1"/>
    </source>
</evidence>
<feature type="region of interest" description="Disordered" evidence="8">
    <location>
        <begin position="210"/>
        <end position="400"/>
    </location>
</feature>
<dbReference type="Pfam" id="PF17963">
    <property type="entry name" value="Big_9"/>
    <property type="match status" value="11"/>
</dbReference>
<evidence type="ECO:0000256" key="2">
    <source>
        <dbReference type="ARBA" id="ARBA00022692"/>
    </source>
</evidence>
<keyword evidence="2" id="KW-0812">Transmembrane</keyword>
<dbReference type="InterPro" id="IPR038081">
    <property type="entry name" value="CalX-like_sf"/>
</dbReference>
<dbReference type="PROSITE" id="PS50268">
    <property type="entry name" value="CADHERIN_2"/>
    <property type="match status" value="5"/>
</dbReference>
<feature type="region of interest" description="Disordered" evidence="8">
    <location>
        <begin position="1248"/>
        <end position="1283"/>
    </location>
</feature>
<dbReference type="EMBL" id="JBHSEW010000001">
    <property type="protein sequence ID" value="MFC4620630.1"/>
    <property type="molecule type" value="Genomic_DNA"/>
</dbReference>
<feature type="region of interest" description="Disordered" evidence="8">
    <location>
        <begin position="24"/>
        <end position="97"/>
    </location>
</feature>
<keyword evidence="7" id="KW-0472">Membrane</keyword>
<dbReference type="SUPFAM" id="SSF49313">
    <property type="entry name" value="Cadherin-like"/>
    <property type="match status" value="7"/>
</dbReference>
<feature type="compositionally biased region" description="Low complexity" evidence="8">
    <location>
        <begin position="334"/>
        <end position="343"/>
    </location>
</feature>
<feature type="domain" description="Cadherin" evidence="9">
    <location>
        <begin position="712"/>
        <end position="808"/>
    </location>
</feature>
<evidence type="ECO:0000256" key="3">
    <source>
        <dbReference type="ARBA" id="ARBA00022737"/>
    </source>
</evidence>
<evidence type="ECO:0000256" key="4">
    <source>
        <dbReference type="ARBA" id="ARBA00022837"/>
    </source>
</evidence>
<evidence type="ECO:0000259" key="9">
    <source>
        <dbReference type="PROSITE" id="PS50268"/>
    </source>
</evidence>
<sequence length="1483" mass="155499">VEIPEGGKLWVRVPVVNDDLPEGEHGFKLKATNTGGGSEEGTVTIDDEGKGDLLIENPGFDPSKPIDNTNKPLIPGTPGQPVDPANPDGPKVPERDDDRAIGVDSITVNEGSSHGVFTVTGSKGQKVTLELADGTATGGGVDFGSKGSDNLQYSQDGGKTWHDYVPGTSVEITDADGKLLVRTPIVNDDETEISEDFTLEVKVVGGKATATGTGTIRDDGTGDLWVPEDRENPSSPLKPNPDPGQPGHVVPDVDNRDPLAPPTSVTTPEDTPVSGRVPGTDPDGDDLTYTEKTPPAHGTVVVDKDGSYTYTPDKDYHGPDSFEVEVDDGKGGKTTTTVTVTVTPVNDAPQAPDYDETTPEDTPVSGKVTGTDVDGDDLTYSKGSDPRHGTVTVQPDGSYTYTPNPDFNGTDSFTVEVSDGKGGWTTSIVTVVVTPVNDAPTAPPVDLSTKENTPVTGKVDGKDPDGDDLSYTEKTPPAKGTVVIDEKTGEFTYTPDSGTSGKDSFEVEVDDGNGGKTTVVVTVDVNGRPEAGPDHVTTPEDTPVSGKVTGTDPDGDDLTYSKGSGPAHGTVTVNEDGSYTYVPGPDYVGEDSFEVIVKDGKGNETTTTVTVTVTPLNDDPTAPNYFESTPEDTPLHGKVEGSDVDGDDLTYTKGSDPKHGTVTVNEDGSYTYVPDEDFNGTDSFEVIVDDGNGGKTTSTVTVNVTPENDAPQAPDYERTIPEDTPLVGKVQGSDPDGDPLTYTKGSDPKHGTVTVNPDGDYIYVPEPNFHGEDSFTVTVSDGQGGTTTSIVTITVTPENDAPTAPPVYIETKQGDPIPGKVVGDDPDGDDLAYKVIDGPSKGTVELNKDGTFTYVPEPPYDGPDSFTVEVDDGKGGKTTTTVYVNVKPDNKAPEAPDYDETVKEDQPLVGRVEGTDSNQDPLTYTVDEGPKHGTVTVNPDGGYIYVPEPNFHGEDSFTVTVDDGKGGKTTSTVNITVTPENDAPVAPPVRMTTPEDTPIDGRVTGTDVDGDTLTYTKGSDPKNGTVTVNQDGTFTYTPDKDWNGTDSFEVTVDDGNGGKVTTTVTVVVIPENDVPEADTVELQTNDNTPVTGKVTGTDPDGDPLTYSPGPNGPGHGTVTITPDGKFTYVPEPGFHGKDSFEVTLDDGKGGKTTTTVTVDVNGTPKAPPVDLTTDEGVNVPGKVEGFDPDGDKLTYEVTTPPGQGTVIFVPETGDFIYVPKPGTSGTDTFEVTVDDGRGGKTTVTVTVNVRPTPAPDTGRPNVPQPPDTQRPEGPLSGGQGGLVTGDVAGMPGVFFYWDDVNRVTRIDGPLHPIVFVAPTVSESQAQRERTELLGNDLGLAQAGELQATSIGAGLVLQPSNVIYVSRAVHESQDISSFWSRVAQMLRGNLPADAPQSQSNVAAEAGIPASLQEAGAPAAEEQDDGAEQPQADAQTLLLLQRWALDDTARELERQAAAQQREPVAGSFRQQLEAQARQLLSHVNG</sequence>
<dbReference type="Gene3D" id="2.60.40.2030">
    <property type="match status" value="1"/>
</dbReference>
<feature type="domain" description="Cadherin" evidence="9">
    <location>
        <begin position="259"/>
        <end position="354"/>
    </location>
</feature>
<dbReference type="NCBIfam" id="NF012211">
    <property type="entry name" value="tand_rpt_95"/>
    <property type="match status" value="11"/>
</dbReference>
<protein>
    <submittedName>
        <fullName evidence="10">Ig-like domain-containing protein</fullName>
    </submittedName>
</protein>
<feature type="domain" description="Cadherin" evidence="9">
    <location>
        <begin position="627"/>
        <end position="716"/>
    </location>
</feature>
<dbReference type="Proteomes" id="UP001595967">
    <property type="component" value="Unassembled WGS sequence"/>
</dbReference>
<feature type="region of interest" description="Disordered" evidence="8">
    <location>
        <begin position="439"/>
        <end position="476"/>
    </location>
</feature>
<keyword evidence="3" id="KW-0677">Repeat</keyword>
<reference evidence="11" key="1">
    <citation type="journal article" date="2019" name="Int. J. Syst. Evol. Microbiol.">
        <title>The Global Catalogue of Microorganisms (GCM) 10K type strain sequencing project: providing services to taxonomists for standard genome sequencing and annotation.</title>
        <authorList>
            <consortium name="The Broad Institute Genomics Platform"/>
            <consortium name="The Broad Institute Genome Sequencing Center for Infectious Disease"/>
            <person name="Wu L."/>
            <person name="Ma J."/>
        </authorList>
    </citation>
    <scope>NUCLEOTIDE SEQUENCE [LARGE SCALE GENOMIC DNA]</scope>
    <source>
        <strain evidence="11">JCM 11650</strain>
    </source>
</reference>
<evidence type="ECO:0000256" key="1">
    <source>
        <dbReference type="ARBA" id="ARBA00004370"/>
    </source>
</evidence>
<dbReference type="SUPFAM" id="SSF141072">
    <property type="entry name" value="CalX-like"/>
    <property type="match status" value="1"/>
</dbReference>
<name>A0ABV9GVI0_9BURK</name>
<evidence type="ECO:0000256" key="8">
    <source>
        <dbReference type="SAM" id="MobiDB-lite"/>
    </source>
</evidence>
<keyword evidence="4" id="KW-0106">Calcium</keyword>
<feature type="region of interest" description="Disordered" evidence="8">
    <location>
        <begin position="979"/>
        <end position="1008"/>
    </location>
</feature>
<organism evidence="10 11">
    <name type="scientific">Comamonas nitrativorans</name>
    <dbReference type="NCBI Taxonomy" id="108437"/>
    <lineage>
        <taxon>Bacteria</taxon>
        <taxon>Pseudomonadati</taxon>
        <taxon>Pseudomonadota</taxon>
        <taxon>Betaproteobacteria</taxon>
        <taxon>Burkholderiales</taxon>
        <taxon>Comamonadaceae</taxon>
        <taxon>Comamonas</taxon>
    </lineage>
</organism>
<feature type="compositionally biased region" description="Polar residues" evidence="8">
    <location>
        <begin position="391"/>
        <end position="400"/>
    </location>
</feature>
<comment type="subcellular location">
    <subcellularLocation>
        <location evidence="1">Membrane</location>
    </subcellularLocation>
</comment>
<dbReference type="InterPro" id="IPR015919">
    <property type="entry name" value="Cadherin-like_sf"/>
</dbReference>
<dbReference type="CDD" id="cd11304">
    <property type="entry name" value="Cadherin_repeat"/>
    <property type="match status" value="1"/>
</dbReference>
<feature type="domain" description="Cadherin" evidence="9">
    <location>
        <begin position="346"/>
        <end position="445"/>
    </location>
</feature>
<accession>A0ABV9GVI0</accession>
<comment type="caution">
    <text evidence="10">The sequence shown here is derived from an EMBL/GenBank/DDBJ whole genome shotgun (WGS) entry which is preliminary data.</text>
</comment>
<evidence type="ECO:0000313" key="11">
    <source>
        <dbReference type="Proteomes" id="UP001595967"/>
    </source>
</evidence>
<gene>
    <name evidence="10" type="ORF">ACFO3A_00145</name>
</gene>
<dbReference type="InterPro" id="IPR010221">
    <property type="entry name" value="VCBS_dom"/>
</dbReference>
<dbReference type="NCBIfam" id="TIGR01965">
    <property type="entry name" value="VCBS_repeat"/>
    <property type="match status" value="6"/>
</dbReference>
<keyword evidence="11" id="KW-1185">Reference proteome</keyword>
<dbReference type="InterPro" id="IPR050971">
    <property type="entry name" value="Cadherin-domain_protein"/>
</dbReference>
<proteinExistence type="predicted"/>
<feature type="non-terminal residue" evidence="10">
    <location>
        <position position="1"/>
    </location>
</feature>
<feature type="region of interest" description="Disordered" evidence="8">
    <location>
        <begin position="700"/>
        <end position="753"/>
    </location>
</feature>
<evidence type="ECO:0000256" key="5">
    <source>
        <dbReference type="ARBA" id="ARBA00022889"/>
    </source>
</evidence>
<dbReference type="PANTHER" id="PTHR24025">
    <property type="entry name" value="DESMOGLEIN FAMILY MEMBER"/>
    <property type="match status" value="1"/>
</dbReference>
<feature type="compositionally biased region" description="Basic and acidic residues" evidence="8">
    <location>
        <begin position="302"/>
        <end position="320"/>
    </location>
</feature>
<dbReference type="Gene3D" id="2.60.40.3440">
    <property type="match status" value="9"/>
</dbReference>
<feature type="domain" description="Cadherin" evidence="9">
    <location>
        <begin position="530"/>
        <end position="625"/>
    </location>
</feature>
<dbReference type="SMART" id="SM00112">
    <property type="entry name" value="CA"/>
    <property type="match status" value="4"/>
</dbReference>
<feature type="compositionally biased region" description="Low complexity" evidence="8">
    <location>
        <begin position="516"/>
        <end position="526"/>
    </location>
</feature>
<dbReference type="InterPro" id="IPR002126">
    <property type="entry name" value="Cadherin-like_dom"/>
</dbReference>
<feature type="region of interest" description="Disordered" evidence="8">
    <location>
        <begin position="490"/>
        <end position="554"/>
    </location>
</feature>
<evidence type="ECO:0000256" key="7">
    <source>
        <dbReference type="ARBA" id="ARBA00023136"/>
    </source>
</evidence>
<keyword evidence="5" id="KW-0130">Cell adhesion</keyword>
<dbReference type="Gene3D" id="2.60.40.2810">
    <property type="match status" value="2"/>
</dbReference>
<evidence type="ECO:0000256" key="6">
    <source>
        <dbReference type="ARBA" id="ARBA00022989"/>
    </source>
</evidence>